<evidence type="ECO:0000259" key="4">
    <source>
        <dbReference type="Pfam" id="PF00724"/>
    </source>
</evidence>
<accession>A0A8H7UJ40</accession>
<evidence type="ECO:0000256" key="1">
    <source>
        <dbReference type="ARBA" id="ARBA00001917"/>
    </source>
</evidence>
<dbReference type="InterPro" id="IPR013785">
    <property type="entry name" value="Aldolase_TIM"/>
</dbReference>
<dbReference type="GO" id="GO:0005829">
    <property type="term" value="C:cytosol"/>
    <property type="evidence" value="ECO:0007669"/>
    <property type="project" value="UniProtKB-ARBA"/>
</dbReference>
<organism evidence="5 6">
    <name type="scientific">Mortierella isabellina</name>
    <name type="common">Filamentous fungus</name>
    <name type="synonym">Umbelopsis isabellina</name>
    <dbReference type="NCBI Taxonomy" id="91625"/>
    <lineage>
        <taxon>Eukaryota</taxon>
        <taxon>Fungi</taxon>
        <taxon>Fungi incertae sedis</taxon>
        <taxon>Mucoromycota</taxon>
        <taxon>Mucoromycotina</taxon>
        <taxon>Umbelopsidomycetes</taxon>
        <taxon>Umbelopsidales</taxon>
        <taxon>Umbelopsidaceae</taxon>
        <taxon>Umbelopsis</taxon>
    </lineage>
</organism>
<comment type="caution">
    <text evidence="5">The sequence shown here is derived from an EMBL/GenBank/DDBJ whole genome shotgun (WGS) entry which is preliminary data.</text>
</comment>
<name>A0A8H7UJ40_MORIS</name>
<comment type="similarity">
    <text evidence="2">Belongs to the NADH:flavin oxidoreductase/NADH oxidase family.</text>
</comment>
<reference evidence="5" key="1">
    <citation type="submission" date="2020-12" db="EMBL/GenBank/DDBJ databases">
        <title>Metabolic potential, ecology and presence of endohyphal bacteria is reflected in genomic diversity of Mucoromycotina.</title>
        <authorList>
            <person name="Muszewska A."/>
            <person name="Okrasinska A."/>
            <person name="Steczkiewicz K."/>
            <person name="Drgas O."/>
            <person name="Orlowska M."/>
            <person name="Perlinska-Lenart U."/>
            <person name="Aleksandrzak-Piekarczyk T."/>
            <person name="Szatraj K."/>
            <person name="Zielenkiewicz U."/>
            <person name="Pilsyk S."/>
            <person name="Malc E."/>
            <person name="Mieczkowski P."/>
            <person name="Kruszewska J.S."/>
            <person name="Biernat P."/>
            <person name="Pawlowska J."/>
        </authorList>
    </citation>
    <scope>NUCLEOTIDE SEQUENCE</scope>
    <source>
        <strain evidence="5">WA0000067209</strain>
    </source>
</reference>
<comment type="cofactor">
    <cofactor evidence="1">
        <name>FMN</name>
        <dbReference type="ChEBI" id="CHEBI:58210"/>
    </cofactor>
</comment>
<dbReference type="Pfam" id="PF00724">
    <property type="entry name" value="Oxidored_FMN"/>
    <property type="match status" value="1"/>
</dbReference>
<dbReference type="OrthoDB" id="276546at2759"/>
<dbReference type="GO" id="GO:0016628">
    <property type="term" value="F:oxidoreductase activity, acting on the CH-CH group of donors, NAD or NADP as acceptor"/>
    <property type="evidence" value="ECO:0007669"/>
    <property type="project" value="UniProtKB-ARBA"/>
</dbReference>
<dbReference type="GO" id="GO:0010181">
    <property type="term" value="F:FMN binding"/>
    <property type="evidence" value="ECO:0007669"/>
    <property type="project" value="InterPro"/>
</dbReference>
<dbReference type="CDD" id="cd02933">
    <property type="entry name" value="OYE_like_FMN"/>
    <property type="match status" value="1"/>
</dbReference>
<gene>
    <name evidence="5" type="ORF">INT43_006630</name>
</gene>
<dbReference type="InterPro" id="IPR045247">
    <property type="entry name" value="Oye-like"/>
</dbReference>
<protein>
    <recommendedName>
        <fullName evidence="4">NADH:flavin oxidoreductase/NADH oxidase N-terminal domain-containing protein</fullName>
    </recommendedName>
</protein>
<evidence type="ECO:0000313" key="6">
    <source>
        <dbReference type="Proteomes" id="UP000654370"/>
    </source>
</evidence>
<dbReference type="AlphaFoldDB" id="A0A8H7UJ40"/>
<dbReference type="PANTHER" id="PTHR22893:SF91">
    <property type="entry name" value="NADPH DEHYDROGENASE 2-RELATED"/>
    <property type="match status" value="1"/>
</dbReference>
<dbReference type="PANTHER" id="PTHR22893">
    <property type="entry name" value="NADH OXIDOREDUCTASE-RELATED"/>
    <property type="match status" value="1"/>
</dbReference>
<dbReference type="Gene3D" id="3.20.20.70">
    <property type="entry name" value="Aldolase class I"/>
    <property type="match status" value="1"/>
</dbReference>
<dbReference type="Proteomes" id="UP000654370">
    <property type="component" value="Unassembled WGS sequence"/>
</dbReference>
<sequence length="357" mass="39523">MAISSNSNLFKPIKLGNKTLKHRVAMAPLSRFRADDDNVPTELAKTYYEQRASDGGLIIGEGTFVSELAGHWPNVPGIYNDNQIKGWKNITDAVHAKGGIIYCQLGFMGRADSIPSVSASAIAMTSLILGKIEPSMPRALEVSEIREIVDMHAKAALNAIEAGFDGVEIHGASGYLLDQFMHSGSNKRTDQYGGSTENRLRIVLEVIEAISSAIGQDRVGIRLSPFSDHQEMEDDNPVETWSILTQSIQDRFPHMSYLHFIESRVHGNSEDSLDVFQKIWKGTFLRAGGFTPESAAEATDANARDVIVFGRHFISNPDLPLRIQNAWPLSHYNRDTFYLPKSPLGYTDYPIHEESSS</sequence>
<dbReference type="InterPro" id="IPR001155">
    <property type="entry name" value="OxRdtase_FMN_N"/>
</dbReference>
<evidence type="ECO:0000256" key="3">
    <source>
        <dbReference type="ARBA" id="ARBA00023002"/>
    </source>
</evidence>
<dbReference type="EMBL" id="JAEPQZ010000003">
    <property type="protein sequence ID" value="KAG2183622.1"/>
    <property type="molecule type" value="Genomic_DNA"/>
</dbReference>
<keyword evidence="3" id="KW-0560">Oxidoreductase</keyword>
<dbReference type="FunFam" id="3.20.20.70:FF:000059">
    <property type="entry name" value="N-ethylmaleimide reductase, FMN-linked"/>
    <property type="match status" value="1"/>
</dbReference>
<evidence type="ECO:0000313" key="5">
    <source>
        <dbReference type="EMBL" id="KAG2183622.1"/>
    </source>
</evidence>
<keyword evidence="6" id="KW-1185">Reference proteome</keyword>
<evidence type="ECO:0000256" key="2">
    <source>
        <dbReference type="ARBA" id="ARBA00005979"/>
    </source>
</evidence>
<proteinExistence type="inferred from homology"/>
<feature type="domain" description="NADH:flavin oxidoreductase/NADH oxidase N-terminal" evidence="4">
    <location>
        <begin position="8"/>
        <end position="326"/>
    </location>
</feature>
<dbReference type="SUPFAM" id="SSF51395">
    <property type="entry name" value="FMN-linked oxidoreductases"/>
    <property type="match status" value="1"/>
</dbReference>